<dbReference type="InterPro" id="IPR036390">
    <property type="entry name" value="WH_DNA-bd_sf"/>
</dbReference>
<dbReference type="AlphaFoldDB" id="A0A7Y0ES60"/>
<keyword evidence="3" id="KW-1185">Reference proteome</keyword>
<comment type="caution">
    <text evidence="2">The sequence shown here is derived from an EMBL/GenBank/DDBJ whole genome shotgun (WGS) entry which is preliminary data.</text>
</comment>
<dbReference type="EMBL" id="JAAIII010000007">
    <property type="protein sequence ID" value="NMM95008.1"/>
    <property type="molecule type" value="Genomic_DNA"/>
</dbReference>
<dbReference type="PANTHER" id="PTHR30595">
    <property type="entry name" value="GLPR-RELATED TRANSCRIPTIONAL REPRESSOR"/>
    <property type="match status" value="1"/>
</dbReference>
<dbReference type="InterPro" id="IPR038475">
    <property type="entry name" value="RecG_C_sf"/>
</dbReference>
<dbReference type="Proteomes" id="UP000532194">
    <property type="component" value="Unassembled WGS sequence"/>
</dbReference>
<dbReference type="PANTHER" id="PTHR30595:SF6">
    <property type="entry name" value="SCHLAFEN ALBA-2 DOMAIN-CONTAINING PROTEIN"/>
    <property type="match status" value="1"/>
</dbReference>
<dbReference type="InterPro" id="IPR038461">
    <property type="entry name" value="Schlafen_AlbA_2_dom_sf"/>
</dbReference>
<dbReference type="SUPFAM" id="SSF46785">
    <property type="entry name" value="Winged helix' DNA-binding domain"/>
    <property type="match status" value="1"/>
</dbReference>
<dbReference type="InterPro" id="IPR036388">
    <property type="entry name" value="WH-like_DNA-bd_sf"/>
</dbReference>
<dbReference type="Gene3D" id="3.30.950.30">
    <property type="entry name" value="Schlafen, AAA domain"/>
    <property type="match status" value="1"/>
</dbReference>
<dbReference type="Gene3D" id="3.30.565.60">
    <property type="match status" value="1"/>
</dbReference>
<gene>
    <name evidence="2" type="ORF">G1C95_2196</name>
</gene>
<evidence type="ECO:0000259" key="1">
    <source>
        <dbReference type="Pfam" id="PF04326"/>
    </source>
</evidence>
<dbReference type="Pfam" id="PF04326">
    <property type="entry name" value="SLFN_AlbA_2"/>
    <property type="match status" value="1"/>
</dbReference>
<evidence type="ECO:0000313" key="2">
    <source>
        <dbReference type="EMBL" id="NMM95008.1"/>
    </source>
</evidence>
<organism evidence="2 3">
    <name type="scientific">Bifidobacterium oedipodis</name>
    <dbReference type="NCBI Taxonomy" id="2675322"/>
    <lineage>
        <taxon>Bacteria</taxon>
        <taxon>Bacillati</taxon>
        <taxon>Actinomycetota</taxon>
        <taxon>Actinomycetes</taxon>
        <taxon>Bifidobacteriales</taxon>
        <taxon>Bifidobacteriaceae</taxon>
        <taxon>Bifidobacterium</taxon>
    </lineage>
</organism>
<proteinExistence type="predicted"/>
<name>A0A7Y0ES60_9BIFI</name>
<sequence>MSPEEFEGILASGESSCVEFKRCGGLPEDDVYETVCSFGNRYGGNIFLGVLNDGTVEGVNPKRVDEIQRNLVNRVCNPNQFDPSPMVETEVLTKDGLAVIRVWVPMSASVIRFKGVAYDRAFDVDRKVTGDYLLSQLYMRKQNYYYEQKVFPSLTLDDFRVDLIERCRRMAVARRPDHPWRDLTAEELLRSANLWGVDISDKTSGYRLASVLLLGKDSVIGSLCPAYRTDAIVRRIDLDRYDDRLLTKTNLVESYDLLTGFARRQLPDSFYLENDQSVSPRDIIVRELIANLLIHREYSSPMPGMLVIGNDGIRTENASRSFYEGRLDPDNFNPMSKNPIIAGFFTEIGLADELGSGMRNLYKYSRKYTGQEPEFSDGDVFRAFVPVEFTDGSATAPQEQPRPNIRNKHPEGMAVDDAIAWLLDANGTVTSKTVAELAHVTPRTANRHLVAMTSRGILVAVKKGRFIIYERSTD</sequence>
<reference evidence="2 3" key="1">
    <citation type="submission" date="2020-02" db="EMBL/GenBank/DDBJ databases">
        <title>Characterization of phylogenetic diversity of novel bifidobacterial species isolated in Czech ZOOs.</title>
        <authorList>
            <person name="Lugli G.A."/>
            <person name="Vera N.B."/>
            <person name="Ventura M."/>
        </authorList>
    </citation>
    <scope>NUCLEOTIDE SEQUENCE [LARGE SCALE GENOMIC DNA]</scope>
    <source>
        <strain evidence="2 3">DSM 109957</strain>
    </source>
</reference>
<protein>
    <submittedName>
        <fullName evidence="2">AAA family ATPase</fullName>
    </submittedName>
</protein>
<feature type="domain" description="Schlafen AlbA-2" evidence="1">
    <location>
        <begin position="14"/>
        <end position="121"/>
    </location>
</feature>
<dbReference type="InterPro" id="IPR007421">
    <property type="entry name" value="Schlafen_AlbA_2_dom"/>
</dbReference>
<evidence type="ECO:0000313" key="3">
    <source>
        <dbReference type="Proteomes" id="UP000532194"/>
    </source>
</evidence>
<accession>A0A7Y0ES60</accession>
<dbReference type="Gene3D" id="1.10.10.10">
    <property type="entry name" value="Winged helix-like DNA-binding domain superfamily/Winged helix DNA-binding domain"/>
    <property type="match status" value="1"/>
</dbReference>
<dbReference type="RefSeq" id="WP_169173009.1">
    <property type="nucleotide sequence ID" value="NZ_JAAIII010000007.1"/>
</dbReference>